<feature type="domain" description="DUF7824" evidence="1">
    <location>
        <begin position="428"/>
        <end position="591"/>
    </location>
</feature>
<evidence type="ECO:0000313" key="2">
    <source>
        <dbReference type="EMBL" id="SNS70395.1"/>
    </source>
</evidence>
<dbReference type="RefSeq" id="WP_089208201.1">
    <property type="nucleotide sequence ID" value="NZ_FZOD01000014.1"/>
</dbReference>
<gene>
    <name evidence="2" type="ORF">SAMN05216276_101467</name>
</gene>
<name>A0A239GNE4_9ACTN</name>
<dbReference type="Proteomes" id="UP000198282">
    <property type="component" value="Unassembled WGS sequence"/>
</dbReference>
<accession>A0A239GNE4</accession>
<sequence>MTAWDDVRDLIGKCDADGVTALVLTLDADGRREIARQLPGHLKEIRRYLDSWRGTGEHAEALRAAGAGTIATATSVASWLTRRGLVGADSTVDDTHRLLRLVRMRPPTWQADLAQRLAGRLRGRDPSYELTAALIRETGIEVPTDDGFVVGWVSRRTAGRPLADVLADDPLLDALLPRIFEAQGVGEALNREGIYPWPSVLHTLATNGRADRSMMLDGCLRCFLRGGTALELRFFVRLHEALDPTVNEIEPHARDYLRLLPSSTGTVAELALNHLRRLDPPEPEGFGEAATALMFRQEKKLVRAGLSWIDQVVRHAPGHAEKVSEALVMIFSHETHDLRERAVRLAVKHAAGMSADTLRDAAGALPPDLRAQLATVVSGIEVKAQAPQASRQGAALTPGRRELPSPIGTAAELAASVTLFARDTEHWDDWIAIERMMAGLVELAHRDRDAVQKALAPVMNQEFPWWVAGDPGIHPVGWLLTACRNLVSPGSRERWTKPLLPLPSHVHPLHRFVLRRAAEVFTALQNGDLFPLLLATPTSVSGHINPAELIARLERLEASGAEPFPADLDQALLRIPRSVEPETVARAERLSSPAGRLVARWMAGAGRVTPQVAIRHRYLDGASLRWSDDGVPPVYSRSDPQIVPFVSAPATGLEGIDALFHVPSFRYAECMTWWLGIMPSEPEAAAAYLLAFSMVGRRLAAPESASLGELAGATEPLGPVAATLLLARLNSADPAQRASLLGTLATLAAAGHLPGHDLGEQLGLLVTYDLVTLSRITSALVEITNAGFGAQVWPIVTAALPHLFPTGRERGVHGLAALIALGADTAPPGAGTEIPGLAAVVARGGSSRMVREATRLTRLLRE</sequence>
<protein>
    <recommendedName>
        <fullName evidence="1">DUF7824 domain-containing protein</fullName>
    </recommendedName>
</protein>
<proteinExistence type="predicted"/>
<dbReference type="InterPro" id="IPR056726">
    <property type="entry name" value="DUF7824"/>
</dbReference>
<dbReference type="Pfam" id="PF25148">
    <property type="entry name" value="DUF7824"/>
    <property type="match status" value="1"/>
</dbReference>
<evidence type="ECO:0000313" key="3">
    <source>
        <dbReference type="Proteomes" id="UP000198282"/>
    </source>
</evidence>
<reference evidence="2 3" key="1">
    <citation type="submission" date="2017-06" db="EMBL/GenBank/DDBJ databases">
        <authorList>
            <person name="Kim H.J."/>
            <person name="Triplett B.A."/>
        </authorList>
    </citation>
    <scope>NUCLEOTIDE SEQUENCE [LARGE SCALE GENOMIC DNA]</scope>
    <source>
        <strain evidence="2 3">CGMCC 4.2132</strain>
    </source>
</reference>
<organism evidence="2 3">
    <name type="scientific">Streptosporangium subroseum</name>
    <dbReference type="NCBI Taxonomy" id="106412"/>
    <lineage>
        <taxon>Bacteria</taxon>
        <taxon>Bacillati</taxon>
        <taxon>Actinomycetota</taxon>
        <taxon>Actinomycetes</taxon>
        <taxon>Streptosporangiales</taxon>
        <taxon>Streptosporangiaceae</taxon>
        <taxon>Streptosporangium</taxon>
    </lineage>
</organism>
<evidence type="ECO:0000259" key="1">
    <source>
        <dbReference type="Pfam" id="PF25148"/>
    </source>
</evidence>
<dbReference type="OrthoDB" id="3245799at2"/>
<keyword evidence="3" id="KW-1185">Reference proteome</keyword>
<dbReference type="EMBL" id="FZOD01000014">
    <property type="protein sequence ID" value="SNS70395.1"/>
    <property type="molecule type" value="Genomic_DNA"/>
</dbReference>
<dbReference type="AlphaFoldDB" id="A0A239GNE4"/>